<dbReference type="Gene3D" id="3.40.850.10">
    <property type="entry name" value="Kinesin motor domain"/>
    <property type="match status" value="1"/>
</dbReference>
<dbReference type="SMART" id="SM00129">
    <property type="entry name" value="KISc"/>
    <property type="match status" value="1"/>
</dbReference>
<dbReference type="InterPro" id="IPR031852">
    <property type="entry name" value="Vik1/Cik1_MT-bd"/>
</dbReference>
<gene>
    <name evidence="8" type="ORF">CTOB1V02_LOCUS17395</name>
</gene>
<evidence type="ECO:0000313" key="8">
    <source>
        <dbReference type="EMBL" id="CAD7239580.1"/>
    </source>
</evidence>
<evidence type="ECO:0000256" key="6">
    <source>
        <dbReference type="ARBA" id="ARBA00023212"/>
    </source>
</evidence>
<keyword evidence="4 7" id="KW-0067">ATP-binding</keyword>
<dbReference type="InterPro" id="IPR027640">
    <property type="entry name" value="Kinesin-like_fam"/>
</dbReference>
<evidence type="ECO:0000256" key="2">
    <source>
        <dbReference type="ARBA" id="ARBA00022701"/>
    </source>
</evidence>
<dbReference type="Pfam" id="PF16796">
    <property type="entry name" value="Microtub_bd"/>
    <property type="match status" value="1"/>
</dbReference>
<dbReference type="GO" id="GO:0008017">
    <property type="term" value="F:microtubule binding"/>
    <property type="evidence" value="ECO:0007669"/>
    <property type="project" value="InterPro"/>
</dbReference>
<dbReference type="PROSITE" id="PS50067">
    <property type="entry name" value="KINESIN_MOTOR_2"/>
    <property type="match status" value="1"/>
</dbReference>
<dbReference type="EMBL" id="OB731646">
    <property type="protein sequence ID" value="CAD7239580.1"/>
    <property type="molecule type" value="Genomic_DNA"/>
</dbReference>
<name>A0A7R8ZYX0_9CRUS</name>
<feature type="non-terminal residue" evidence="8">
    <location>
        <position position="132"/>
    </location>
</feature>
<sequence length="132" mass="14699">ILQNQLLDLKGNVRVFCRLRPPLANEPPEITAFQTSGPYEIRCFPPGAKSISFTFDRVLNQDVQQEEAFEEVSALLQTALDGYKVCVFAYGQTGSGKTYTMVGDIDGPNRGIIPRATDKIFETIEELKARGR</sequence>
<evidence type="ECO:0000256" key="1">
    <source>
        <dbReference type="ARBA" id="ARBA00004245"/>
    </source>
</evidence>
<dbReference type="InterPro" id="IPR036961">
    <property type="entry name" value="Kinesin_motor_dom_sf"/>
</dbReference>
<dbReference type="InterPro" id="IPR027417">
    <property type="entry name" value="P-loop_NTPase"/>
</dbReference>
<dbReference type="GO" id="GO:0003777">
    <property type="term" value="F:microtubule motor activity"/>
    <property type="evidence" value="ECO:0007669"/>
    <property type="project" value="InterPro"/>
</dbReference>
<dbReference type="GO" id="GO:0005874">
    <property type="term" value="C:microtubule"/>
    <property type="evidence" value="ECO:0007669"/>
    <property type="project" value="UniProtKB-KW"/>
</dbReference>
<dbReference type="AlphaFoldDB" id="A0A7R8ZYX0"/>
<dbReference type="PANTHER" id="PTHR47972:SF45">
    <property type="entry name" value="PROTEIN CLARET SEGREGATIONAL"/>
    <property type="match status" value="1"/>
</dbReference>
<dbReference type="SUPFAM" id="SSF52540">
    <property type="entry name" value="P-loop containing nucleoside triphosphate hydrolases"/>
    <property type="match status" value="1"/>
</dbReference>
<accession>A0A7R8ZYX0</accession>
<feature type="non-terminal residue" evidence="8">
    <location>
        <position position="1"/>
    </location>
</feature>
<dbReference type="GO" id="GO:0007018">
    <property type="term" value="P:microtubule-based movement"/>
    <property type="evidence" value="ECO:0007669"/>
    <property type="project" value="InterPro"/>
</dbReference>
<comment type="similarity">
    <text evidence="7">Belongs to the TRAFAC class myosin-kinesin ATPase superfamily. Kinesin family.</text>
</comment>
<dbReference type="GO" id="GO:0005524">
    <property type="term" value="F:ATP binding"/>
    <property type="evidence" value="ECO:0007669"/>
    <property type="project" value="UniProtKB-UniRule"/>
</dbReference>
<feature type="binding site" evidence="7">
    <location>
        <begin position="91"/>
        <end position="98"/>
    </location>
    <ligand>
        <name>ATP</name>
        <dbReference type="ChEBI" id="CHEBI:30616"/>
    </ligand>
</feature>
<protein>
    <submittedName>
        <fullName evidence="8">Uncharacterized protein</fullName>
    </submittedName>
</protein>
<keyword evidence="2" id="KW-0493">Microtubule</keyword>
<keyword evidence="3 7" id="KW-0547">Nucleotide-binding</keyword>
<reference evidence="8" key="1">
    <citation type="submission" date="2020-11" db="EMBL/GenBank/DDBJ databases">
        <authorList>
            <person name="Tran Van P."/>
        </authorList>
    </citation>
    <scope>NUCLEOTIDE SEQUENCE</scope>
</reference>
<evidence type="ECO:0000256" key="5">
    <source>
        <dbReference type="ARBA" id="ARBA00023175"/>
    </source>
</evidence>
<evidence type="ECO:0000256" key="4">
    <source>
        <dbReference type="ARBA" id="ARBA00022840"/>
    </source>
</evidence>
<comment type="subcellular location">
    <subcellularLocation>
        <location evidence="1">Cytoplasm</location>
        <location evidence="1">Cytoskeleton</location>
    </subcellularLocation>
</comment>
<organism evidence="8">
    <name type="scientific">Cyprideis torosa</name>
    <dbReference type="NCBI Taxonomy" id="163714"/>
    <lineage>
        <taxon>Eukaryota</taxon>
        <taxon>Metazoa</taxon>
        <taxon>Ecdysozoa</taxon>
        <taxon>Arthropoda</taxon>
        <taxon>Crustacea</taxon>
        <taxon>Oligostraca</taxon>
        <taxon>Ostracoda</taxon>
        <taxon>Podocopa</taxon>
        <taxon>Podocopida</taxon>
        <taxon>Cytherocopina</taxon>
        <taxon>Cytheroidea</taxon>
        <taxon>Cytherideidae</taxon>
        <taxon>Cyprideis</taxon>
    </lineage>
</organism>
<dbReference type="OrthoDB" id="3176171at2759"/>
<dbReference type="InterPro" id="IPR001752">
    <property type="entry name" value="Kinesin_motor_dom"/>
</dbReference>
<evidence type="ECO:0000256" key="7">
    <source>
        <dbReference type="PROSITE-ProRule" id="PRU00283"/>
    </source>
</evidence>
<keyword evidence="6" id="KW-0963">Cytoplasm</keyword>
<keyword evidence="5 7" id="KW-0505">Motor protein</keyword>
<keyword evidence="6" id="KW-0206">Cytoskeleton</keyword>
<dbReference type="PANTHER" id="PTHR47972">
    <property type="entry name" value="KINESIN-LIKE PROTEIN KLP-3"/>
    <property type="match status" value="1"/>
</dbReference>
<proteinExistence type="inferred from homology"/>
<evidence type="ECO:0000256" key="3">
    <source>
        <dbReference type="ARBA" id="ARBA00022741"/>
    </source>
</evidence>